<dbReference type="EMBL" id="JBHSMJ010000005">
    <property type="protein sequence ID" value="MFC5447066.1"/>
    <property type="molecule type" value="Genomic_DNA"/>
</dbReference>
<sequence length="229" mass="27094">MISVITCTIKPECINNIFNNYDQQTVKKKELFIILNRDDMDIKMWRERAKKYPNVSIFQLPSHVSVGQCKNFAIKKANYSVIAKFDDDDFYAPNYLREALDAIKKTNADIIGKRSYYSYVEKNKALVIRGEKNENKFVELVCDATLVFRKRVFDKVQFNDMCPGSDKAFQKDCRRHGFKIYSSSIKNFAYVRRDSKKHTWKISEDEFMRNSAFICKTDDYRRFIIAKNR</sequence>
<name>A0ABW0K1Q9_9BACL</name>
<keyword evidence="2" id="KW-0808">Transferase</keyword>
<dbReference type="SUPFAM" id="SSF53448">
    <property type="entry name" value="Nucleotide-diphospho-sugar transferases"/>
    <property type="match status" value="1"/>
</dbReference>
<evidence type="ECO:0000313" key="2">
    <source>
        <dbReference type="EMBL" id="MFC5447066.1"/>
    </source>
</evidence>
<evidence type="ECO:0000313" key="3">
    <source>
        <dbReference type="Proteomes" id="UP001596044"/>
    </source>
</evidence>
<keyword evidence="2" id="KW-0328">Glycosyltransferase</keyword>
<dbReference type="Gene3D" id="3.90.550.10">
    <property type="entry name" value="Spore Coat Polysaccharide Biosynthesis Protein SpsA, Chain A"/>
    <property type="match status" value="1"/>
</dbReference>
<organism evidence="2 3">
    <name type="scientific">Paenibacillus aestuarii</name>
    <dbReference type="NCBI Taxonomy" id="516965"/>
    <lineage>
        <taxon>Bacteria</taxon>
        <taxon>Bacillati</taxon>
        <taxon>Bacillota</taxon>
        <taxon>Bacilli</taxon>
        <taxon>Bacillales</taxon>
        <taxon>Paenibacillaceae</taxon>
        <taxon>Paenibacillus</taxon>
    </lineage>
</organism>
<dbReference type="InterPro" id="IPR001173">
    <property type="entry name" value="Glyco_trans_2-like"/>
</dbReference>
<dbReference type="Proteomes" id="UP001596044">
    <property type="component" value="Unassembled WGS sequence"/>
</dbReference>
<protein>
    <submittedName>
        <fullName evidence="2">Glycosyltransferase</fullName>
        <ecNumber evidence="2">2.4.-.-</ecNumber>
    </submittedName>
</protein>
<evidence type="ECO:0000259" key="1">
    <source>
        <dbReference type="Pfam" id="PF00535"/>
    </source>
</evidence>
<reference evidence="3" key="1">
    <citation type="journal article" date="2019" name="Int. J. Syst. Evol. Microbiol.">
        <title>The Global Catalogue of Microorganisms (GCM) 10K type strain sequencing project: providing services to taxonomists for standard genome sequencing and annotation.</title>
        <authorList>
            <consortium name="The Broad Institute Genomics Platform"/>
            <consortium name="The Broad Institute Genome Sequencing Center for Infectious Disease"/>
            <person name="Wu L."/>
            <person name="Ma J."/>
        </authorList>
    </citation>
    <scope>NUCLEOTIDE SEQUENCE [LARGE SCALE GENOMIC DNA]</scope>
    <source>
        <strain evidence="3">KACC 11904</strain>
    </source>
</reference>
<dbReference type="Pfam" id="PF00535">
    <property type="entry name" value="Glycos_transf_2"/>
    <property type="match status" value="1"/>
</dbReference>
<dbReference type="GO" id="GO:0016757">
    <property type="term" value="F:glycosyltransferase activity"/>
    <property type="evidence" value="ECO:0007669"/>
    <property type="project" value="UniProtKB-KW"/>
</dbReference>
<gene>
    <name evidence="2" type="ORF">ACFPOG_02270</name>
</gene>
<accession>A0ABW0K1Q9</accession>
<proteinExistence type="predicted"/>
<feature type="domain" description="Glycosyltransferase 2-like" evidence="1">
    <location>
        <begin position="12"/>
        <end position="130"/>
    </location>
</feature>
<dbReference type="EC" id="2.4.-.-" evidence="2"/>
<keyword evidence="3" id="KW-1185">Reference proteome</keyword>
<dbReference type="RefSeq" id="WP_270884758.1">
    <property type="nucleotide sequence ID" value="NZ_JAQFVF010000079.1"/>
</dbReference>
<dbReference type="InterPro" id="IPR029044">
    <property type="entry name" value="Nucleotide-diphossugar_trans"/>
</dbReference>
<comment type="caution">
    <text evidence="2">The sequence shown here is derived from an EMBL/GenBank/DDBJ whole genome shotgun (WGS) entry which is preliminary data.</text>
</comment>